<reference evidence="2 3" key="1">
    <citation type="journal article" date="2002" name="Proc. Natl. Acad. Sci. U.S.A.">
        <title>The complete genome of hyperthermophile Methanopyrus kandleri AV19 and monophyly of archaeal methanogens.</title>
        <authorList>
            <person name="Slesarev A.I."/>
            <person name="Mezhevaya K.V."/>
            <person name="Makarova K.S."/>
            <person name="Polushin N.N."/>
            <person name="Shcherbinina O.V."/>
            <person name="Shakhova V.V."/>
            <person name="Belova G.I."/>
            <person name="Aravind L."/>
            <person name="Natale D.A."/>
            <person name="Rogozin I.B."/>
            <person name="Tatusov R.L."/>
            <person name="Wolf Y.I."/>
            <person name="Stetter K.O."/>
            <person name="Malykh A.G."/>
            <person name="Koonin E.V."/>
            <person name="Kozyavkin S.A."/>
        </authorList>
    </citation>
    <scope>NUCLEOTIDE SEQUENCE [LARGE SCALE GENOMIC DNA]</scope>
    <source>
        <strain evidence="3">AV19 / DSM 6324 / JCM 9639 / NBRC 100938</strain>
    </source>
</reference>
<dbReference type="HOGENOM" id="CLU_152992_0_0_2"/>
<keyword evidence="3" id="KW-1185">Reference proteome</keyword>
<dbReference type="Proteomes" id="UP000001826">
    <property type="component" value="Chromosome"/>
</dbReference>
<name>Q8TVH9_METKA</name>
<feature type="coiled-coil region" evidence="1">
    <location>
        <begin position="74"/>
        <end position="101"/>
    </location>
</feature>
<dbReference type="Gene3D" id="1.10.10.10">
    <property type="entry name" value="Winged helix-like DNA-binding domain superfamily/Winged helix DNA-binding domain"/>
    <property type="match status" value="1"/>
</dbReference>
<dbReference type="GeneID" id="1478005"/>
<dbReference type="EMBL" id="AE009439">
    <property type="protein sequence ID" value="AAM02623.1"/>
    <property type="molecule type" value="Genomic_DNA"/>
</dbReference>
<organism evidence="2 3">
    <name type="scientific">Methanopyrus kandleri (strain AV19 / DSM 6324 / JCM 9639 / NBRC 100938)</name>
    <dbReference type="NCBI Taxonomy" id="190192"/>
    <lineage>
        <taxon>Archaea</taxon>
        <taxon>Methanobacteriati</taxon>
        <taxon>Methanobacteriota</taxon>
        <taxon>Methanomada group</taxon>
        <taxon>Methanopyri</taxon>
        <taxon>Methanopyrales</taxon>
        <taxon>Methanopyraceae</taxon>
        <taxon>Methanopyrus</taxon>
    </lineage>
</organism>
<sequence>MLRSLREALETLRRHVQVLEVVAEHQPIGIGRISDVTGMEWHKVRYSLRVLEEGGIIRPSKKGAVLTEDAPARISKISRRLSELNREFEDISKRYQSLARKLEEG</sequence>
<evidence type="ECO:0000313" key="3">
    <source>
        <dbReference type="Proteomes" id="UP000001826"/>
    </source>
</evidence>
<protein>
    <submittedName>
        <fullName evidence="2">Uncharacterized protein conserved in archaea</fullName>
    </submittedName>
</protein>
<dbReference type="AlphaFoldDB" id="Q8TVH9"/>
<accession>Q8TVH9</accession>
<dbReference type="InParanoid" id="Q8TVH9"/>
<dbReference type="STRING" id="190192.MK1410"/>
<dbReference type="KEGG" id="mka:MK1410"/>
<dbReference type="InterPro" id="IPR036388">
    <property type="entry name" value="WH-like_DNA-bd_sf"/>
</dbReference>
<dbReference type="EnsemblBacteria" id="AAM02623">
    <property type="protein sequence ID" value="AAM02623"/>
    <property type="gene ID" value="MK1410"/>
</dbReference>
<proteinExistence type="predicted"/>
<dbReference type="PaxDb" id="190192-MK1410"/>
<keyword evidence="1" id="KW-0175">Coiled coil</keyword>
<evidence type="ECO:0000313" key="2">
    <source>
        <dbReference type="EMBL" id="AAM02623.1"/>
    </source>
</evidence>
<dbReference type="SUPFAM" id="SSF46785">
    <property type="entry name" value="Winged helix' DNA-binding domain"/>
    <property type="match status" value="1"/>
</dbReference>
<dbReference type="InterPro" id="IPR036390">
    <property type="entry name" value="WH_DNA-bd_sf"/>
</dbReference>
<dbReference type="Pfam" id="PF06163">
    <property type="entry name" value="DUF977"/>
    <property type="match status" value="1"/>
</dbReference>
<dbReference type="RefSeq" id="WP_011019778.1">
    <property type="nucleotide sequence ID" value="NC_003551.1"/>
</dbReference>
<gene>
    <name evidence="2" type="ordered locus">MK1410</name>
</gene>
<evidence type="ECO:0000256" key="1">
    <source>
        <dbReference type="SAM" id="Coils"/>
    </source>
</evidence>
<dbReference type="InterPro" id="IPR010382">
    <property type="entry name" value="DUF977"/>
</dbReference>